<dbReference type="Gene3D" id="3.20.20.20">
    <property type="entry name" value="Dihydropteroate synthase-like"/>
    <property type="match status" value="1"/>
</dbReference>
<dbReference type="OrthoDB" id="70327at2157"/>
<dbReference type="PROSITE" id="PS50972">
    <property type="entry name" value="PTERIN_BINDING"/>
    <property type="match status" value="1"/>
</dbReference>
<evidence type="ECO:0000313" key="2">
    <source>
        <dbReference type="EMBL" id="ACX72963.1"/>
    </source>
</evidence>
<dbReference type="NCBIfam" id="TIGR00284">
    <property type="entry name" value="dihydropteroate synthase-like protein"/>
    <property type="match status" value="1"/>
</dbReference>
<dbReference type="SUPFAM" id="SSF51717">
    <property type="entry name" value="Dihydropteroate synthetase-like"/>
    <property type="match status" value="1"/>
</dbReference>
<reference evidence="2" key="1">
    <citation type="submission" date="2009-10" db="EMBL/GenBank/DDBJ databases">
        <title>Complete sequence of chromosome of Methanocaldococcus vulcanius M7.</title>
        <authorList>
            <consortium name="US DOE Joint Genome Institute"/>
            <person name="Lucas S."/>
            <person name="Copeland A."/>
            <person name="Lapidus A."/>
            <person name="Glavina del Rio T."/>
            <person name="Dalin E."/>
            <person name="Tice H."/>
            <person name="Bruce D."/>
            <person name="Goodwin L."/>
            <person name="Pitluck S."/>
            <person name="Lcollab F.I."/>
            <person name="Brettin T."/>
            <person name="Detter J.C."/>
            <person name="Han C."/>
            <person name="Tapia R."/>
            <person name="Kuske C.R."/>
            <person name="Schmutz J."/>
            <person name="Larimer F."/>
            <person name="Land M."/>
            <person name="Hauser L."/>
            <person name="Kyrpides N."/>
            <person name="Ovchinikova G."/>
            <person name="Sieprawska-Lupa M."/>
            <person name="Whitman W.B."/>
            <person name="Woyke T."/>
        </authorList>
    </citation>
    <scope>NUCLEOTIDE SEQUENCE [LARGE SCALE GENOMIC DNA]</scope>
    <source>
        <strain evidence="2">M7</strain>
    </source>
</reference>
<dbReference type="Pfam" id="PF14251">
    <property type="entry name" value="PterinBD-DUF4346"/>
    <property type="match status" value="1"/>
</dbReference>
<sequence>MRILIITGKLAGEKVKKAVERFEFVDVHIADISVAAFLTPNLIIKEIKTLEDKIGKKLKEIYDFVLVTGLIRHDLKKVEEETGVRCFKSTREASDIPILIENLDKITLSTKEYADLQLLEIIKKRCEEEIQKAEDLPLGEGDIKIGNLKVGDSFPMRVLGEIVHAPWLKEKELEEKINYYLESGADMIDLGMVSNEDNTDKIKDMLKIARDLTDNPISVDTLNTKELIEAINLGADMILSVDAGNLEDLIPYLKDAETAVVVLPTNYKINYIPETIEDKVKSLEKNIKRLIDAGIGKIVADPILEPVNNEGCNFVESVIACRSFKMRNKIPMFFGVGNVTELFDADSNGVNALLTAIGSEIGANILFTPEASAKCKFSIKELKIASKMMFLSKKRNSLPKDVGFNLINYKDKRFEEEITFKNYSIEVIRAKENERQILDEGSFKIEIDRKNKEIVAIYFNKRRDPILMIRGKTPKEIYETAIRLNLIKKLDHASYLGRELAKAEIALRIGKKYNQDFDLFYNEFWWEE</sequence>
<protein>
    <submittedName>
        <fullName evidence="2">Dihydropteroate synthase-related protein</fullName>
    </submittedName>
</protein>
<feature type="domain" description="Pterin-binding" evidence="1">
    <location>
        <begin position="142"/>
        <end position="390"/>
    </location>
</feature>
<dbReference type="InterPro" id="IPR045406">
    <property type="entry name" value="DUF6513"/>
</dbReference>
<keyword evidence="3" id="KW-1185">Reference proteome</keyword>
<dbReference type="AlphaFoldDB" id="C9RHB1"/>
<dbReference type="RefSeq" id="WP_015733183.1">
    <property type="nucleotide sequence ID" value="NC_013407.1"/>
</dbReference>
<dbReference type="CDD" id="cd00423">
    <property type="entry name" value="Pterin_binding"/>
    <property type="match status" value="1"/>
</dbReference>
<dbReference type="STRING" id="579137.Metvu_1105"/>
<name>C9RHB1_METVM</name>
<evidence type="ECO:0000259" key="1">
    <source>
        <dbReference type="PROSITE" id="PS50972"/>
    </source>
</evidence>
<dbReference type="InterPro" id="IPR005236">
    <property type="entry name" value="Dihydropt_synth"/>
</dbReference>
<dbReference type="InterPro" id="IPR025595">
    <property type="entry name" value="PterinBD-DUF4346"/>
</dbReference>
<dbReference type="PANTHER" id="PTHR20941">
    <property type="entry name" value="FOLATE SYNTHESIS PROTEINS"/>
    <property type="match status" value="1"/>
</dbReference>
<dbReference type="InterPro" id="IPR045031">
    <property type="entry name" value="DHP_synth-like"/>
</dbReference>
<gene>
    <name evidence="2" type="ordered locus">Metvu_1105</name>
</gene>
<dbReference type="EMBL" id="CP001787">
    <property type="protein sequence ID" value="ACX72963.1"/>
    <property type="molecule type" value="Genomic_DNA"/>
</dbReference>
<proteinExistence type="predicted"/>
<evidence type="ECO:0000313" key="3">
    <source>
        <dbReference type="Proteomes" id="UP000002063"/>
    </source>
</evidence>
<organism evidence="2 3">
    <name type="scientific">Methanocaldococcus vulcanius (strain ATCC 700851 / DSM 12094 / M7)</name>
    <name type="common">Methanococcus vulcanius</name>
    <dbReference type="NCBI Taxonomy" id="579137"/>
    <lineage>
        <taxon>Archaea</taxon>
        <taxon>Methanobacteriati</taxon>
        <taxon>Methanobacteriota</taxon>
        <taxon>Methanomada group</taxon>
        <taxon>Methanococci</taxon>
        <taxon>Methanococcales</taxon>
        <taxon>Methanocaldococcaceae</taxon>
        <taxon>Methanocaldococcus</taxon>
    </lineage>
</organism>
<dbReference type="HOGENOM" id="CLU_041129_0_0_2"/>
<dbReference type="FunFam" id="3.20.20.20:FF:000021">
    <property type="entry name" value="Dihydropteroate synthase-related protein"/>
    <property type="match status" value="1"/>
</dbReference>
<dbReference type="InterPro" id="IPR000489">
    <property type="entry name" value="Pterin-binding_dom"/>
</dbReference>
<dbReference type="eggNOG" id="arCOG01978">
    <property type="taxonomic scope" value="Archaea"/>
</dbReference>
<dbReference type="GO" id="GO:0004156">
    <property type="term" value="F:dihydropteroate synthase activity"/>
    <property type="evidence" value="ECO:0007669"/>
    <property type="project" value="TreeGrafter"/>
</dbReference>
<dbReference type="Proteomes" id="UP000002063">
    <property type="component" value="Chromosome"/>
</dbReference>
<dbReference type="InterPro" id="IPR011005">
    <property type="entry name" value="Dihydropteroate_synth-like_sf"/>
</dbReference>
<dbReference type="PANTHER" id="PTHR20941:SF1">
    <property type="entry name" value="FOLIC ACID SYNTHESIS PROTEIN FOL1"/>
    <property type="match status" value="1"/>
</dbReference>
<dbReference type="Pfam" id="PF00809">
    <property type="entry name" value="Pterin_bind"/>
    <property type="match status" value="1"/>
</dbReference>
<dbReference type="KEGG" id="mvu:Metvu_1105"/>
<dbReference type="GeneID" id="8513444"/>
<accession>C9RHB1</accession>
<dbReference type="Pfam" id="PF20123">
    <property type="entry name" value="DUF6513"/>
    <property type="match status" value="1"/>
</dbReference>
<dbReference type="GO" id="GO:0046654">
    <property type="term" value="P:tetrahydrofolate biosynthetic process"/>
    <property type="evidence" value="ECO:0007669"/>
    <property type="project" value="TreeGrafter"/>
</dbReference>